<feature type="domain" description="FAM192A/Fyv6 N-terminal" evidence="4">
    <location>
        <begin position="22"/>
        <end position="128"/>
    </location>
</feature>
<evidence type="ECO:0000313" key="5">
    <source>
        <dbReference type="EMBL" id="PKS06443.1"/>
    </source>
</evidence>
<feature type="compositionally biased region" description="Basic and acidic residues" evidence="3">
    <location>
        <begin position="109"/>
        <end position="125"/>
    </location>
</feature>
<name>A0A2N3N1Z3_9PEZI</name>
<dbReference type="Proteomes" id="UP000233524">
    <property type="component" value="Unassembled WGS sequence"/>
</dbReference>
<evidence type="ECO:0000256" key="2">
    <source>
        <dbReference type="ARBA" id="ARBA00023242"/>
    </source>
</evidence>
<accession>A0A2N3N1Z3</accession>
<dbReference type="VEuPathDB" id="FungiDB:jhhlp_007191"/>
<feature type="compositionally biased region" description="Basic and acidic residues" evidence="3">
    <location>
        <begin position="39"/>
        <end position="62"/>
    </location>
</feature>
<dbReference type="GO" id="GO:0005634">
    <property type="term" value="C:nucleus"/>
    <property type="evidence" value="ECO:0007669"/>
    <property type="project" value="UniProtKB-SubCell"/>
</dbReference>
<sequence length="230" mass="25634">MSSRFVSGGAIDPTSGERVEVATGEGNRAVGKNNAEWEAVQKEVEEQRKRREEARKLEESGEHKSLYDILQANKAAKQAAFEEKTKIRNQFRALDDDEIEFLDEVRASKKAEDERLRRETEEGLKAFRQAQKGGPKGDEDEHDAIEIGEDWGVGRKRKRAKEKDIVKGVRRRVSGAEETGKTKGDEEEHAAPAGNENGKEETKVKESPVALAKPKLGGLVDYGSDDDDDE</sequence>
<gene>
    <name evidence="5" type="ORF">jhhlp_007191</name>
</gene>
<protein>
    <recommendedName>
        <fullName evidence="4">FAM192A/Fyv6 N-terminal domain-containing protein</fullName>
    </recommendedName>
</protein>
<dbReference type="InterPro" id="IPR039845">
    <property type="entry name" value="FAM192A"/>
</dbReference>
<organism evidence="5 6">
    <name type="scientific">Lomentospora prolificans</name>
    <dbReference type="NCBI Taxonomy" id="41688"/>
    <lineage>
        <taxon>Eukaryota</taxon>
        <taxon>Fungi</taxon>
        <taxon>Dikarya</taxon>
        <taxon>Ascomycota</taxon>
        <taxon>Pezizomycotina</taxon>
        <taxon>Sordariomycetes</taxon>
        <taxon>Hypocreomycetidae</taxon>
        <taxon>Microascales</taxon>
        <taxon>Microascaceae</taxon>
        <taxon>Lomentospora</taxon>
    </lineage>
</organism>
<keyword evidence="2" id="KW-0539">Nucleus</keyword>
<comment type="subcellular location">
    <subcellularLocation>
        <location evidence="1">Nucleus</location>
    </subcellularLocation>
</comment>
<proteinExistence type="predicted"/>
<feature type="compositionally biased region" description="Basic and acidic residues" evidence="3">
    <location>
        <begin position="197"/>
        <end position="206"/>
    </location>
</feature>
<feature type="region of interest" description="Disordered" evidence="3">
    <location>
        <begin position="1"/>
        <end position="62"/>
    </location>
</feature>
<comment type="caution">
    <text evidence="5">The sequence shown here is derived from an EMBL/GenBank/DDBJ whole genome shotgun (WGS) entry which is preliminary data.</text>
</comment>
<dbReference type="Pfam" id="PF10187">
    <property type="entry name" value="FAM192A_Fyv6_N"/>
    <property type="match status" value="1"/>
</dbReference>
<dbReference type="PANTHER" id="PTHR13495:SF0">
    <property type="entry name" value="PSME3-INTERACTING PROTEIN"/>
    <property type="match status" value="1"/>
</dbReference>
<evidence type="ECO:0000256" key="3">
    <source>
        <dbReference type="SAM" id="MobiDB-lite"/>
    </source>
</evidence>
<dbReference type="AlphaFoldDB" id="A0A2N3N1Z3"/>
<feature type="region of interest" description="Disordered" evidence="3">
    <location>
        <begin position="109"/>
        <end position="145"/>
    </location>
</feature>
<dbReference type="EMBL" id="NLAX01001034">
    <property type="protein sequence ID" value="PKS06443.1"/>
    <property type="molecule type" value="Genomic_DNA"/>
</dbReference>
<dbReference type="STRING" id="41688.A0A2N3N1Z3"/>
<dbReference type="InParanoid" id="A0A2N3N1Z3"/>
<feature type="compositionally biased region" description="Basic and acidic residues" evidence="3">
    <location>
        <begin position="174"/>
        <end position="190"/>
    </location>
</feature>
<reference evidence="5 6" key="1">
    <citation type="journal article" date="2017" name="G3 (Bethesda)">
        <title>First Draft Genome Sequence of the Pathogenic Fungus Lomentospora prolificans (Formerly Scedosporium prolificans).</title>
        <authorList>
            <person name="Luo R."/>
            <person name="Zimin A."/>
            <person name="Workman R."/>
            <person name="Fan Y."/>
            <person name="Pertea G."/>
            <person name="Grossman N."/>
            <person name="Wear M.P."/>
            <person name="Jia B."/>
            <person name="Miller H."/>
            <person name="Casadevall A."/>
            <person name="Timp W."/>
            <person name="Zhang S.X."/>
            <person name="Salzberg S.L."/>
        </authorList>
    </citation>
    <scope>NUCLEOTIDE SEQUENCE [LARGE SCALE GENOMIC DNA]</scope>
    <source>
        <strain evidence="5 6">JHH-5317</strain>
    </source>
</reference>
<evidence type="ECO:0000313" key="6">
    <source>
        <dbReference type="Proteomes" id="UP000233524"/>
    </source>
</evidence>
<dbReference type="OrthoDB" id="75807at2759"/>
<feature type="region of interest" description="Disordered" evidence="3">
    <location>
        <begin position="160"/>
        <end position="230"/>
    </location>
</feature>
<keyword evidence="6" id="KW-1185">Reference proteome</keyword>
<evidence type="ECO:0000259" key="4">
    <source>
        <dbReference type="Pfam" id="PF10187"/>
    </source>
</evidence>
<dbReference type="InterPro" id="IPR019331">
    <property type="entry name" value="FAM192A/Fyv6_N"/>
</dbReference>
<evidence type="ECO:0000256" key="1">
    <source>
        <dbReference type="ARBA" id="ARBA00004123"/>
    </source>
</evidence>
<dbReference type="PANTHER" id="PTHR13495">
    <property type="entry name" value="NEFA-INTERACTING NUCLEAR PROTEIN NIP30"/>
    <property type="match status" value="1"/>
</dbReference>